<keyword evidence="2" id="KW-1185">Reference proteome</keyword>
<proteinExistence type="predicted"/>
<gene>
    <name evidence="1" type="ORF">QNI22_33515</name>
</gene>
<accession>A0AAE3UJS2</accession>
<name>A0AAE3UJS2_9BACT</name>
<sequence length="445" mass="50754">MATYFNTIIIRSQPFADASSVLKALNPASWPVDYTTQRICEQGIEYNSAINEHGISIGFWKGFTILCGDYIIHSLHESLGEGHFSAKTRSKWESWFPNADMLLVFGNDTAMDFMIVKIHAGKVIRHKHVRRSKIVTDKGDLLPEEQDCYDTSIPDLDIRTLKEYKQGIADTNVGLGLIESFCGEMPDLDNFRMNIGINEGFGISQIQTINESMGAKEECLEMIINRINQPFSDLKLKIRKHKDIAKEEGYLSFWKQPGVILRKINNLHIILVPVILCSYAVRIEIKLKIQVADPLVQEQFSYTSGEFSCMCYQSSELKTRAELDEAISQMDAVLSQICRPVFESTAENVFEVLGQKFVTVEYITHLIKQIEQIRIRLGFPVPSAVRFKTIQDIVQLGKATNSPYLTQLKQEVYTYLLSYREKIDLPDNKYLTPDSYKALLAEFSE</sequence>
<evidence type="ECO:0000313" key="1">
    <source>
        <dbReference type="EMBL" id="MDJ1505623.1"/>
    </source>
</evidence>
<evidence type="ECO:0000313" key="2">
    <source>
        <dbReference type="Proteomes" id="UP001232063"/>
    </source>
</evidence>
<dbReference type="Proteomes" id="UP001232063">
    <property type="component" value="Unassembled WGS sequence"/>
</dbReference>
<organism evidence="1 2">
    <name type="scientific">Xanthocytophaga agilis</name>
    <dbReference type="NCBI Taxonomy" id="3048010"/>
    <lineage>
        <taxon>Bacteria</taxon>
        <taxon>Pseudomonadati</taxon>
        <taxon>Bacteroidota</taxon>
        <taxon>Cytophagia</taxon>
        <taxon>Cytophagales</taxon>
        <taxon>Rhodocytophagaceae</taxon>
        <taxon>Xanthocytophaga</taxon>
    </lineage>
</organism>
<comment type="caution">
    <text evidence="1">The sequence shown here is derived from an EMBL/GenBank/DDBJ whole genome shotgun (WGS) entry which is preliminary data.</text>
</comment>
<dbReference type="AlphaFoldDB" id="A0AAE3UJS2"/>
<dbReference type="RefSeq" id="WP_314517845.1">
    <property type="nucleotide sequence ID" value="NZ_JASJOU010000017.1"/>
</dbReference>
<reference evidence="1" key="1">
    <citation type="submission" date="2023-05" db="EMBL/GenBank/DDBJ databases">
        <authorList>
            <person name="Zhang X."/>
        </authorList>
    </citation>
    <scope>NUCLEOTIDE SEQUENCE</scope>
    <source>
        <strain evidence="1">BD1B2-1</strain>
    </source>
</reference>
<dbReference type="EMBL" id="JASJOU010000017">
    <property type="protein sequence ID" value="MDJ1505623.1"/>
    <property type="molecule type" value="Genomic_DNA"/>
</dbReference>
<protein>
    <submittedName>
        <fullName evidence="1">Uncharacterized protein</fullName>
    </submittedName>
</protein>